<accession>G8YRK7</accession>
<dbReference type="OrthoDB" id="434144at2759"/>
<evidence type="ECO:0000256" key="6">
    <source>
        <dbReference type="ARBA" id="ARBA00048539"/>
    </source>
</evidence>
<evidence type="ECO:0000256" key="4">
    <source>
        <dbReference type="ARBA" id="ARBA00022741"/>
    </source>
</evidence>
<evidence type="ECO:0000259" key="7">
    <source>
        <dbReference type="Pfam" id="PF01171"/>
    </source>
</evidence>
<keyword evidence="4" id="KW-0547">Nucleotide-binding</keyword>
<evidence type="ECO:0000313" key="9">
    <source>
        <dbReference type="Proteomes" id="UP000005222"/>
    </source>
</evidence>
<dbReference type="STRING" id="559304.G8YRK7"/>
<keyword evidence="3" id="KW-0819">tRNA processing</keyword>
<dbReference type="CDD" id="cd01992">
    <property type="entry name" value="TilS_N"/>
    <property type="match status" value="1"/>
</dbReference>
<dbReference type="AlphaFoldDB" id="G8YRK7"/>
<dbReference type="EMBL" id="FO082057">
    <property type="protein sequence ID" value="CCE78194.1"/>
    <property type="molecule type" value="Genomic_DNA"/>
</dbReference>
<comment type="catalytic activity">
    <reaction evidence="6">
        <text>cytidine(34) in tRNA(Ile2) + L-lysine + ATP = lysidine(34) in tRNA(Ile2) + AMP + diphosphate + H(+)</text>
        <dbReference type="Rhea" id="RHEA:43744"/>
        <dbReference type="Rhea" id="RHEA-COMP:10625"/>
        <dbReference type="Rhea" id="RHEA-COMP:10670"/>
        <dbReference type="ChEBI" id="CHEBI:15378"/>
        <dbReference type="ChEBI" id="CHEBI:30616"/>
        <dbReference type="ChEBI" id="CHEBI:32551"/>
        <dbReference type="ChEBI" id="CHEBI:33019"/>
        <dbReference type="ChEBI" id="CHEBI:82748"/>
        <dbReference type="ChEBI" id="CHEBI:83665"/>
        <dbReference type="ChEBI" id="CHEBI:456215"/>
        <dbReference type="EC" id="6.3.4.19"/>
    </reaction>
</comment>
<dbReference type="GO" id="GO:0008033">
    <property type="term" value="P:tRNA processing"/>
    <property type="evidence" value="ECO:0007669"/>
    <property type="project" value="UniProtKB-KW"/>
</dbReference>
<keyword evidence="5" id="KW-0067">ATP-binding</keyword>
<dbReference type="OMA" id="HRYWIRV"/>
<evidence type="ECO:0000256" key="1">
    <source>
        <dbReference type="ARBA" id="ARBA00013267"/>
    </source>
</evidence>
<dbReference type="EC" id="6.3.4.19" evidence="1"/>
<dbReference type="GO" id="GO:0005524">
    <property type="term" value="F:ATP binding"/>
    <property type="evidence" value="ECO:0007669"/>
    <property type="project" value="UniProtKB-KW"/>
</dbReference>
<dbReference type="Pfam" id="PF01171">
    <property type="entry name" value="ATP_bind_3"/>
    <property type="match status" value="1"/>
</dbReference>
<dbReference type="eggNOG" id="ENOG502QQNE">
    <property type="taxonomic scope" value="Eukaryota"/>
</dbReference>
<feature type="domain" description="tRNA(Ile)-lysidine/2-thiocytidine synthase N-terminal" evidence="7">
    <location>
        <begin position="24"/>
        <end position="216"/>
    </location>
</feature>
<dbReference type="InterPro" id="IPR014729">
    <property type="entry name" value="Rossmann-like_a/b/a_fold"/>
</dbReference>
<dbReference type="InParanoid" id="G8YRK7"/>
<evidence type="ECO:0000256" key="5">
    <source>
        <dbReference type="ARBA" id="ARBA00022840"/>
    </source>
</evidence>
<sequence length="490" mass="55883">MIPDHLFSRSILRCLDSKQLPSTLCIALSGGVDSMCLTYLLSRWAKKYSVGLKAITIDHSYRKESANEAALIGRCVEKWGVQHVVHKIEYGADIESITNFEEVARTRRYEIFDRVCRGSNASHICLAHTLDDQLETFMQRLRHNSSLFGLAGLKDVATIPLPATAPARVRSPVRVIRPLLGFWKTELVATCKESGVGWFEDYTNDDVGLTERNMLRYMINSYIPAQLSETARSNGERVRLLQSASKEGLLETYGEVREVVATVRDQVRALHAASNVSLDKSNLSLRLSTPTSLSLDLPNGVSVLSRWLYEVLCPISASKHYHWAYAKLERHLVPKIKQHITGSDAAAPLKINYLNVLFDITYHDSTKTLNVYCTRQPFIRNESLPSIQIDNLVPLAWSRWYIFDRRFWLSFYTENPGVKVRIEPYDVKIHFKAAHELLGNDKEHEFLRNKKYNCIPMITVHHQGRTGIAFPTCNVYSDDILVKVDWDTRV</sequence>
<gene>
    <name evidence="8" type="primary">Piso0_000811</name>
    <name evidence="8" type="ORF">GNLVRS01_PISO0C04534g</name>
</gene>
<name>G8YRK7_PICSO</name>
<evidence type="ECO:0000313" key="8">
    <source>
        <dbReference type="EMBL" id="CCE78194.1"/>
    </source>
</evidence>
<keyword evidence="2" id="KW-0436">Ligase</keyword>
<dbReference type="HAMAP" id="MF_01161">
    <property type="entry name" value="tRNA_Ile_lys_synt"/>
    <property type="match status" value="1"/>
</dbReference>
<keyword evidence="9" id="KW-1185">Reference proteome</keyword>
<organism evidence="8 9">
    <name type="scientific">Pichia sorbitophila (strain ATCC MYA-4447 / BCRC 22081 / CBS 7064 / NBRC 10061 / NRRL Y-12695)</name>
    <name type="common">Hybrid yeast</name>
    <dbReference type="NCBI Taxonomy" id="559304"/>
    <lineage>
        <taxon>Eukaryota</taxon>
        <taxon>Fungi</taxon>
        <taxon>Dikarya</taxon>
        <taxon>Ascomycota</taxon>
        <taxon>Saccharomycotina</taxon>
        <taxon>Pichiomycetes</taxon>
        <taxon>Debaryomycetaceae</taxon>
        <taxon>Millerozyma</taxon>
    </lineage>
</organism>
<dbReference type="SUPFAM" id="SSF52402">
    <property type="entry name" value="Adenine nucleotide alpha hydrolases-like"/>
    <property type="match status" value="1"/>
</dbReference>
<dbReference type="HOGENOM" id="CLU_015599_1_0_1"/>
<dbReference type="PANTHER" id="PTHR43033:SF1">
    <property type="entry name" value="TRNA(ILE)-LYSIDINE SYNTHASE-RELATED"/>
    <property type="match status" value="1"/>
</dbReference>
<dbReference type="Proteomes" id="UP000005222">
    <property type="component" value="Chromosome C"/>
</dbReference>
<evidence type="ECO:0000256" key="3">
    <source>
        <dbReference type="ARBA" id="ARBA00022694"/>
    </source>
</evidence>
<dbReference type="InterPro" id="IPR011063">
    <property type="entry name" value="TilS/TtcA_N"/>
</dbReference>
<proteinExistence type="inferred from homology"/>
<dbReference type="NCBIfam" id="TIGR02432">
    <property type="entry name" value="lysidine_TilS_N"/>
    <property type="match status" value="1"/>
</dbReference>
<protein>
    <recommendedName>
        <fullName evidence="1">tRNA(Ile)-lysidine synthetase</fullName>
        <ecNumber evidence="1">6.3.4.19</ecNumber>
    </recommendedName>
</protein>
<dbReference type="GO" id="GO:0032267">
    <property type="term" value="F:tRNA(Ile)-lysidine synthase activity"/>
    <property type="evidence" value="ECO:0007669"/>
    <property type="project" value="UniProtKB-EC"/>
</dbReference>
<dbReference type="Gene3D" id="3.40.50.620">
    <property type="entry name" value="HUPs"/>
    <property type="match status" value="1"/>
</dbReference>
<reference evidence="8 9" key="1">
    <citation type="journal article" date="2012" name="G3 (Bethesda)">
        <title>Pichia sorbitophila, an interspecies yeast hybrid reveals early steps of genome resolution following polyploidization.</title>
        <authorList>
            <person name="Leh Louis V."/>
            <person name="Despons L."/>
            <person name="Friedrich A."/>
            <person name="Martin T."/>
            <person name="Durrens P."/>
            <person name="Casaregola S."/>
            <person name="Neuveglise C."/>
            <person name="Fairhead C."/>
            <person name="Marck C."/>
            <person name="Cruz J.A."/>
            <person name="Straub M.L."/>
            <person name="Kugler V."/>
            <person name="Sacerdot C."/>
            <person name="Uzunov Z."/>
            <person name="Thierry A."/>
            <person name="Weiss S."/>
            <person name="Bleykasten C."/>
            <person name="De Montigny J."/>
            <person name="Jacques N."/>
            <person name="Jung P."/>
            <person name="Lemaire M."/>
            <person name="Mallet S."/>
            <person name="Morel G."/>
            <person name="Richard G.F."/>
            <person name="Sarkar A."/>
            <person name="Savel G."/>
            <person name="Schacherer J."/>
            <person name="Seret M.L."/>
            <person name="Talla E."/>
            <person name="Samson G."/>
            <person name="Jubin C."/>
            <person name="Poulain J."/>
            <person name="Vacherie B."/>
            <person name="Barbe V."/>
            <person name="Pelletier E."/>
            <person name="Sherman D.J."/>
            <person name="Westhof E."/>
            <person name="Weissenbach J."/>
            <person name="Baret P.V."/>
            <person name="Wincker P."/>
            <person name="Gaillardin C."/>
            <person name="Dujon B."/>
            <person name="Souciet J.L."/>
        </authorList>
    </citation>
    <scope>NUCLEOTIDE SEQUENCE [LARGE SCALE GENOMIC DNA]</scope>
    <source>
        <strain evidence="9">ATCC MYA-4447 / BCRC 22081 / CBS 7064 / NBRC 10061 / NRRL Y-12695</strain>
    </source>
</reference>
<evidence type="ECO:0000256" key="2">
    <source>
        <dbReference type="ARBA" id="ARBA00022598"/>
    </source>
</evidence>
<dbReference type="InterPro" id="IPR012795">
    <property type="entry name" value="tRNA_Ile_lys_synt_N"/>
</dbReference>
<dbReference type="InterPro" id="IPR012094">
    <property type="entry name" value="tRNA_Ile_lys_synt"/>
</dbReference>
<dbReference type="PANTHER" id="PTHR43033">
    <property type="entry name" value="TRNA(ILE)-LYSIDINE SYNTHASE-RELATED"/>
    <property type="match status" value="1"/>
</dbReference>